<evidence type="ECO:0000259" key="5">
    <source>
        <dbReference type="PROSITE" id="PS01124"/>
    </source>
</evidence>
<organism evidence="6 7">
    <name type="scientific">Pseudonocardia charpentierae</name>
    <dbReference type="NCBI Taxonomy" id="3075545"/>
    <lineage>
        <taxon>Bacteria</taxon>
        <taxon>Bacillati</taxon>
        <taxon>Actinomycetota</taxon>
        <taxon>Actinomycetes</taxon>
        <taxon>Pseudonocardiales</taxon>
        <taxon>Pseudonocardiaceae</taxon>
        <taxon>Pseudonocardia</taxon>
    </lineage>
</organism>
<accession>A0ABU2NA67</accession>
<proteinExistence type="predicted"/>
<keyword evidence="3" id="KW-0804">Transcription</keyword>
<dbReference type="InterPro" id="IPR018060">
    <property type="entry name" value="HTH_AraC"/>
</dbReference>
<dbReference type="Gene3D" id="1.10.10.60">
    <property type="entry name" value="Homeodomain-like"/>
    <property type="match status" value="1"/>
</dbReference>
<evidence type="ECO:0000256" key="2">
    <source>
        <dbReference type="ARBA" id="ARBA00023125"/>
    </source>
</evidence>
<name>A0ABU2NA67_9PSEU</name>
<dbReference type="PROSITE" id="PS01124">
    <property type="entry name" value="HTH_ARAC_FAMILY_2"/>
    <property type="match status" value="1"/>
</dbReference>
<feature type="domain" description="HTH araC/xylS-type" evidence="5">
    <location>
        <begin position="95"/>
        <end position="192"/>
    </location>
</feature>
<protein>
    <submittedName>
        <fullName evidence="6">Helix-turn-helix transcriptional regulator</fullName>
    </submittedName>
</protein>
<dbReference type="Pfam" id="PF12833">
    <property type="entry name" value="HTH_18"/>
    <property type="match status" value="1"/>
</dbReference>
<dbReference type="SUPFAM" id="SSF46689">
    <property type="entry name" value="Homeodomain-like"/>
    <property type="match status" value="2"/>
</dbReference>
<evidence type="ECO:0000313" key="6">
    <source>
        <dbReference type="EMBL" id="MDT0349554.1"/>
    </source>
</evidence>
<sequence>MAQHLAGAHDVAAPPARSGRGGRPVVPDALSLDDPYVAVSVRTLAQALAAEAPALYADSLAQALVARLAFLAGQPVRRREAPRAAALPLSEVETRRVVDHMRAHLGDDTTVDDLAALARVSKFHFIRAFALAVGVTPYRYLRRMRLETAAELLRRTPDSVTRIALQCGYRSTGQFARAFRAEYGVPPTLFRR</sequence>
<keyword evidence="1" id="KW-0805">Transcription regulation</keyword>
<comment type="caution">
    <text evidence="6">The sequence shown here is derived from an EMBL/GenBank/DDBJ whole genome shotgun (WGS) entry which is preliminary data.</text>
</comment>
<keyword evidence="2" id="KW-0238">DNA-binding</keyword>
<dbReference type="InterPro" id="IPR020449">
    <property type="entry name" value="Tscrpt_reg_AraC-type_HTH"/>
</dbReference>
<dbReference type="RefSeq" id="WP_311555574.1">
    <property type="nucleotide sequence ID" value="NZ_JAVREJ010000004.1"/>
</dbReference>
<dbReference type="SMART" id="SM00342">
    <property type="entry name" value="HTH_ARAC"/>
    <property type="match status" value="1"/>
</dbReference>
<dbReference type="InterPro" id="IPR050204">
    <property type="entry name" value="AraC_XylS_family_regulators"/>
</dbReference>
<dbReference type="EMBL" id="JAVREJ010000004">
    <property type="protein sequence ID" value="MDT0349554.1"/>
    <property type="molecule type" value="Genomic_DNA"/>
</dbReference>
<dbReference type="Proteomes" id="UP001183202">
    <property type="component" value="Unassembled WGS sequence"/>
</dbReference>
<reference evidence="7" key="1">
    <citation type="submission" date="2023-07" db="EMBL/GenBank/DDBJ databases">
        <title>30 novel species of actinomycetes from the DSMZ collection.</title>
        <authorList>
            <person name="Nouioui I."/>
        </authorList>
    </citation>
    <scope>NUCLEOTIDE SEQUENCE [LARGE SCALE GENOMIC DNA]</scope>
    <source>
        <strain evidence="7">DSM 45834</strain>
    </source>
</reference>
<dbReference type="PANTHER" id="PTHR46796">
    <property type="entry name" value="HTH-TYPE TRANSCRIPTIONAL ACTIVATOR RHAS-RELATED"/>
    <property type="match status" value="1"/>
</dbReference>
<feature type="region of interest" description="Disordered" evidence="4">
    <location>
        <begin position="1"/>
        <end position="25"/>
    </location>
</feature>
<dbReference type="PROSITE" id="PS00041">
    <property type="entry name" value="HTH_ARAC_FAMILY_1"/>
    <property type="match status" value="1"/>
</dbReference>
<evidence type="ECO:0000256" key="3">
    <source>
        <dbReference type="ARBA" id="ARBA00023163"/>
    </source>
</evidence>
<evidence type="ECO:0000256" key="4">
    <source>
        <dbReference type="SAM" id="MobiDB-lite"/>
    </source>
</evidence>
<dbReference type="InterPro" id="IPR009057">
    <property type="entry name" value="Homeodomain-like_sf"/>
</dbReference>
<gene>
    <name evidence="6" type="ORF">RM445_08470</name>
</gene>
<keyword evidence="7" id="KW-1185">Reference proteome</keyword>
<evidence type="ECO:0000313" key="7">
    <source>
        <dbReference type="Proteomes" id="UP001183202"/>
    </source>
</evidence>
<dbReference type="PRINTS" id="PR00032">
    <property type="entry name" value="HTHARAC"/>
</dbReference>
<evidence type="ECO:0000256" key="1">
    <source>
        <dbReference type="ARBA" id="ARBA00023015"/>
    </source>
</evidence>
<dbReference type="InterPro" id="IPR018062">
    <property type="entry name" value="HTH_AraC-typ_CS"/>
</dbReference>